<accession>A0A4U6XCM5</accession>
<proteinExistence type="predicted"/>
<sequence>MQCSQGAGHVNNVVYNKYAESARFNWLRNFATTIDPAHRDAWEAFTSPREVGLIMRSMKTDYKFERNRVEVEGQVQGLLEVVEKLEKAA</sequence>
<gene>
    <name evidence="1" type="ORF">CTA1_2876</name>
</gene>
<dbReference type="Proteomes" id="UP000310108">
    <property type="component" value="Unassembled WGS sequence"/>
</dbReference>
<reference evidence="1 2" key="1">
    <citation type="journal article" date="2019" name="PLoS ONE">
        <title>Comparative genome analysis indicates high evolutionary potential of pathogenicity genes in Colletotrichum tanaceti.</title>
        <authorList>
            <person name="Lelwala R.V."/>
            <person name="Korhonen P.K."/>
            <person name="Young N.D."/>
            <person name="Scott J.B."/>
            <person name="Ades P.A."/>
            <person name="Gasser R.B."/>
            <person name="Taylor P.W.J."/>
        </authorList>
    </citation>
    <scope>NUCLEOTIDE SEQUENCE [LARGE SCALE GENOMIC DNA]</scope>
    <source>
        <strain evidence="1">BRIP57314</strain>
    </source>
</reference>
<name>A0A4U6XCM5_9PEZI</name>
<comment type="caution">
    <text evidence="1">The sequence shown here is derived from an EMBL/GenBank/DDBJ whole genome shotgun (WGS) entry which is preliminary data.</text>
</comment>
<dbReference type="AlphaFoldDB" id="A0A4U6XCM5"/>
<dbReference type="SUPFAM" id="SSF54637">
    <property type="entry name" value="Thioesterase/thiol ester dehydrase-isomerase"/>
    <property type="match status" value="1"/>
</dbReference>
<evidence type="ECO:0000313" key="1">
    <source>
        <dbReference type="EMBL" id="TKW51547.1"/>
    </source>
</evidence>
<dbReference type="Pfam" id="PF13279">
    <property type="entry name" value="4HBT_2"/>
    <property type="match status" value="1"/>
</dbReference>
<protein>
    <submittedName>
        <fullName evidence="1">Uncharacterized protein</fullName>
    </submittedName>
</protein>
<dbReference type="EMBL" id="PJEX01000297">
    <property type="protein sequence ID" value="TKW51547.1"/>
    <property type="molecule type" value="Genomic_DNA"/>
</dbReference>
<evidence type="ECO:0000313" key="2">
    <source>
        <dbReference type="Proteomes" id="UP000310108"/>
    </source>
</evidence>
<dbReference type="InterPro" id="IPR029069">
    <property type="entry name" value="HotDog_dom_sf"/>
</dbReference>
<dbReference type="Gene3D" id="3.10.129.10">
    <property type="entry name" value="Hotdog Thioesterase"/>
    <property type="match status" value="1"/>
</dbReference>
<keyword evidence="2" id="KW-1185">Reference proteome</keyword>
<organism evidence="1 2">
    <name type="scientific">Colletotrichum tanaceti</name>
    <dbReference type="NCBI Taxonomy" id="1306861"/>
    <lineage>
        <taxon>Eukaryota</taxon>
        <taxon>Fungi</taxon>
        <taxon>Dikarya</taxon>
        <taxon>Ascomycota</taxon>
        <taxon>Pezizomycotina</taxon>
        <taxon>Sordariomycetes</taxon>
        <taxon>Hypocreomycetidae</taxon>
        <taxon>Glomerellales</taxon>
        <taxon>Glomerellaceae</taxon>
        <taxon>Colletotrichum</taxon>
        <taxon>Colletotrichum destructivum species complex</taxon>
    </lineage>
</organism>